<dbReference type="Proteomes" id="UP001432251">
    <property type="component" value="Chromosome"/>
</dbReference>
<evidence type="ECO:0000313" key="1">
    <source>
        <dbReference type="EMBL" id="WWQ67750.1"/>
    </source>
</evidence>
<keyword evidence="2" id="KW-1185">Reference proteome</keyword>
<gene>
    <name evidence="1" type="ORF">V2W30_33410</name>
</gene>
<proteinExistence type="predicted"/>
<organism evidence="1 2">
    <name type="scientific">Streptomyces citrinus</name>
    <dbReference type="NCBI Taxonomy" id="3118173"/>
    <lineage>
        <taxon>Bacteria</taxon>
        <taxon>Bacillati</taxon>
        <taxon>Actinomycetota</taxon>
        <taxon>Actinomycetes</taxon>
        <taxon>Kitasatosporales</taxon>
        <taxon>Streptomycetaceae</taxon>
        <taxon>Streptomyces</taxon>
    </lineage>
</organism>
<name>A0ACD5AL30_9ACTN</name>
<sequence length="284" mass="31192">MVLAVAVAAVGCSMGESVPEGLVLKSSKAPASRYDGPLKAKTPSWVGEDSPLEGGGASVRALECAGRPLEGGSGADYDDGDGAKSPDEALAGHVGETFWRVLPDRGYRAERRTKSRVLYSYDVGGRTRAAVIVAKDLPRRPGWSVETFALCDPSEFRAKERRKLDTRVWEDRRGRPVATTLVESSMGPEHCDWQSVEFLYLGRADDPHHRGSQYFADPEGQLTDFRGLTSTYARDVTMPADAVDTGYRHDGRELWLAHDKSVAYVRTDGRVERWPGTREQVACM</sequence>
<evidence type="ECO:0000313" key="2">
    <source>
        <dbReference type="Proteomes" id="UP001432251"/>
    </source>
</evidence>
<dbReference type="EMBL" id="CP146022">
    <property type="protein sequence ID" value="WWQ67750.1"/>
    <property type="molecule type" value="Genomic_DNA"/>
</dbReference>
<accession>A0ACD5AL30</accession>
<protein>
    <submittedName>
        <fullName evidence="1">Uncharacterized protein</fullName>
    </submittedName>
</protein>
<reference evidence="1" key="1">
    <citation type="journal article" date="2025" name="Int. J. Syst. Evol. Microbiol.">
        <title>Streptomyces citrinus sp. nov., with yellow diffusible pigment.</title>
        <authorList>
            <person name="He Y."/>
            <person name="Yang E."/>
            <person name="Xu J."/>
            <person name="Sun Y."/>
            <person name="Sun L."/>
        </authorList>
    </citation>
    <scope>NUCLEOTIDE SEQUENCE</scope>
    <source>
        <strain evidence="1">Q6</strain>
    </source>
</reference>